<proteinExistence type="predicted"/>
<evidence type="ECO:0000313" key="3">
    <source>
        <dbReference type="Proteomes" id="UP000214566"/>
    </source>
</evidence>
<reference evidence="2 3" key="1">
    <citation type="submission" date="2016-06" db="EMBL/GenBank/DDBJ databases">
        <authorList>
            <person name="Kjaerup R.B."/>
            <person name="Dalgaard T.S."/>
            <person name="Juul-Madsen H.R."/>
        </authorList>
    </citation>
    <scope>NUCLEOTIDE SEQUENCE [LARGE SCALE GENOMIC DNA]</scope>
    <source>
        <strain evidence="2 3">DSM 16361</strain>
    </source>
</reference>
<name>A0A238D5V9_THIDL</name>
<dbReference type="EMBL" id="FLMQ01000056">
    <property type="protein sequence ID" value="SBP88550.1"/>
    <property type="molecule type" value="Genomic_DNA"/>
</dbReference>
<keyword evidence="3" id="KW-1185">Reference proteome</keyword>
<evidence type="ECO:0000256" key="1">
    <source>
        <dbReference type="SAM" id="Phobius"/>
    </source>
</evidence>
<gene>
    <name evidence="2" type="ORF">THIARS_70170</name>
</gene>
<dbReference type="Proteomes" id="UP000214566">
    <property type="component" value="Unassembled WGS sequence"/>
</dbReference>
<accession>A0A238D5V9</accession>
<keyword evidence="1" id="KW-0812">Transmembrane</keyword>
<evidence type="ECO:0000313" key="2">
    <source>
        <dbReference type="EMBL" id="SBP88550.1"/>
    </source>
</evidence>
<protein>
    <submittedName>
        <fullName evidence="2">Uncharacterized protein</fullName>
    </submittedName>
</protein>
<feature type="transmembrane region" description="Helical" evidence="1">
    <location>
        <begin position="6"/>
        <end position="24"/>
    </location>
</feature>
<keyword evidence="1" id="KW-1133">Transmembrane helix</keyword>
<sequence length="33" mass="3766">MLFDDLNYVRSLAVAFLIFAQLILHNATAMPKE</sequence>
<keyword evidence="1" id="KW-0472">Membrane</keyword>
<dbReference type="AlphaFoldDB" id="A0A238D5V9"/>
<organism evidence="2 3">
    <name type="scientific">Thiomonas delicata</name>
    <name type="common">Thiomonas cuprina</name>
    <dbReference type="NCBI Taxonomy" id="364030"/>
    <lineage>
        <taxon>Bacteria</taxon>
        <taxon>Pseudomonadati</taxon>
        <taxon>Pseudomonadota</taxon>
        <taxon>Betaproteobacteria</taxon>
        <taxon>Burkholderiales</taxon>
        <taxon>Thiomonas</taxon>
    </lineage>
</organism>